<dbReference type="Gene3D" id="2.60.40.790">
    <property type="match status" value="1"/>
</dbReference>
<dbReference type="InterPro" id="IPR008978">
    <property type="entry name" value="HSP20-like_chaperone"/>
</dbReference>
<evidence type="ECO:0000313" key="1">
    <source>
        <dbReference type="EMBL" id="VDO04425.1"/>
    </source>
</evidence>
<dbReference type="EMBL" id="UZAE01012298">
    <property type="protein sequence ID" value="VDO04425.1"/>
    <property type="molecule type" value="Genomic_DNA"/>
</dbReference>
<proteinExistence type="predicted"/>
<keyword evidence="2" id="KW-1185">Reference proteome</keyword>
<organism evidence="3">
    <name type="scientific">Rodentolepis nana</name>
    <name type="common">Dwarf tapeworm</name>
    <name type="synonym">Hymenolepis nana</name>
    <dbReference type="NCBI Taxonomy" id="102285"/>
    <lineage>
        <taxon>Eukaryota</taxon>
        <taxon>Metazoa</taxon>
        <taxon>Spiralia</taxon>
        <taxon>Lophotrochozoa</taxon>
        <taxon>Platyhelminthes</taxon>
        <taxon>Cestoda</taxon>
        <taxon>Eucestoda</taxon>
        <taxon>Cyclophyllidea</taxon>
        <taxon>Hymenolepididae</taxon>
        <taxon>Rodentolepis</taxon>
    </lineage>
</organism>
<dbReference type="Proteomes" id="UP000278807">
    <property type="component" value="Unassembled WGS sequence"/>
</dbReference>
<protein>
    <submittedName>
        <fullName evidence="3">CS domain-containing protein</fullName>
    </submittedName>
</protein>
<evidence type="ECO:0000313" key="2">
    <source>
        <dbReference type="Proteomes" id="UP000278807"/>
    </source>
</evidence>
<gene>
    <name evidence="1" type="ORF">HNAJ_LOCUS8463</name>
</gene>
<dbReference type="OrthoDB" id="6236161at2759"/>
<reference evidence="3" key="1">
    <citation type="submission" date="2017-02" db="UniProtKB">
        <authorList>
            <consortium name="WormBaseParasite"/>
        </authorList>
    </citation>
    <scope>IDENTIFICATION</scope>
</reference>
<dbReference type="AlphaFoldDB" id="A0A0R3TMD1"/>
<sequence length="129" mass="14663">MSSSSSFNIPTYSLISSDKDIEYSIYIPDLTVNKKFFGPNLPENGKIECEILETGFNFKFVGSKELTNKDYRLVISKFPCKIFPNKSSWKCRNGAIDVKLRVSANPKEVEAKLLEEAMTEDIDPLELKQ</sequence>
<accession>A0A0R3TMD1</accession>
<dbReference type="WBParaSite" id="HNAJ_0000846701-mRNA-1">
    <property type="protein sequence ID" value="HNAJ_0000846701-mRNA-1"/>
    <property type="gene ID" value="HNAJ_0000846701"/>
</dbReference>
<evidence type="ECO:0000313" key="3">
    <source>
        <dbReference type="WBParaSite" id="HNAJ_0000846701-mRNA-1"/>
    </source>
</evidence>
<name>A0A0R3TMD1_RODNA</name>
<reference evidence="1 2" key="2">
    <citation type="submission" date="2018-11" db="EMBL/GenBank/DDBJ databases">
        <authorList>
            <consortium name="Pathogen Informatics"/>
        </authorList>
    </citation>
    <scope>NUCLEOTIDE SEQUENCE [LARGE SCALE GENOMIC DNA]</scope>
</reference>